<proteinExistence type="predicted"/>
<dbReference type="Proteomes" id="UP000294513">
    <property type="component" value="Unassembled WGS sequence"/>
</dbReference>
<dbReference type="RefSeq" id="WP_131903435.1">
    <property type="nucleotide sequence ID" value="NZ_SMKU01000530.1"/>
</dbReference>
<dbReference type="AlphaFoldDB" id="A0A4R4ZZ07"/>
<sequence length="115" mass="12417">MFRETQLAWAGGYVNTLVGDSAAETAVSAALDLYPANAYQPRENLEMMRAATLVQRREVDAGLNHALGIVTDAHSVGPSAARNIITQRILRAVPADQRNHPAARDLRAITRGVVI</sequence>
<evidence type="ECO:0000313" key="2">
    <source>
        <dbReference type="Proteomes" id="UP000294513"/>
    </source>
</evidence>
<gene>
    <name evidence="1" type="ORF">E1298_44655</name>
</gene>
<protein>
    <submittedName>
        <fullName evidence="1">Uncharacterized protein</fullName>
    </submittedName>
</protein>
<dbReference type="OrthoDB" id="4508581at2"/>
<organism evidence="1 2">
    <name type="scientific">Actinomadura rubrisoli</name>
    <dbReference type="NCBI Taxonomy" id="2530368"/>
    <lineage>
        <taxon>Bacteria</taxon>
        <taxon>Bacillati</taxon>
        <taxon>Actinomycetota</taxon>
        <taxon>Actinomycetes</taxon>
        <taxon>Streptosporangiales</taxon>
        <taxon>Thermomonosporaceae</taxon>
        <taxon>Actinomadura</taxon>
    </lineage>
</organism>
<dbReference type="EMBL" id="SMKU01000530">
    <property type="protein sequence ID" value="TDD62432.1"/>
    <property type="molecule type" value="Genomic_DNA"/>
</dbReference>
<accession>A0A4R4ZZ07</accession>
<keyword evidence="2" id="KW-1185">Reference proteome</keyword>
<evidence type="ECO:0000313" key="1">
    <source>
        <dbReference type="EMBL" id="TDD62432.1"/>
    </source>
</evidence>
<reference evidence="1 2" key="1">
    <citation type="submission" date="2019-03" db="EMBL/GenBank/DDBJ databases">
        <title>Draft genome sequences of novel Actinobacteria.</title>
        <authorList>
            <person name="Sahin N."/>
            <person name="Ay H."/>
            <person name="Saygin H."/>
        </authorList>
    </citation>
    <scope>NUCLEOTIDE SEQUENCE [LARGE SCALE GENOMIC DNA]</scope>
    <source>
        <strain evidence="1 2">H3C3</strain>
    </source>
</reference>
<name>A0A4R4ZZ07_9ACTN</name>
<comment type="caution">
    <text evidence="1">The sequence shown here is derived from an EMBL/GenBank/DDBJ whole genome shotgun (WGS) entry which is preliminary data.</text>
</comment>